<dbReference type="EMBL" id="ANAH02000026">
    <property type="protein sequence ID" value="EPX58152.1"/>
    <property type="molecule type" value="Genomic_DNA"/>
</dbReference>
<gene>
    <name evidence="1" type="ORF">D187_004189</name>
</gene>
<proteinExistence type="predicted"/>
<evidence type="ECO:0000313" key="1">
    <source>
        <dbReference type="EMBL" id="EPX58152.1"/>
    </source>
</evidence>
<dbReference type="AlphaFoldDB" id="S9P7H4"/>
<dbReference type="OrthoDB" id="5525252at2"/>
<evidence type="ECO:0000313" key="2">
    <source>
        <dbReference type="Proteomes" id="UP000011682"/>
    </source>
</evidence>
<organism evidence="1 2">
    <name type="scientific">Cystobacter fuscus (strain ATCC 25194 / DSM 2262 / NBRC 100088 / M29)</name>
    <dbReference type="NCBI Taxonomy" id="1242864"/>
    <lineage>
        <taxon>Bacteria</taxon>
        <taxon>Pseudomonadati</taxon>
        <taxon>Myxococcota</taxon>
        <taxon>Myxococcia</taxon>
        <taxon>Myxococcales</taxon>
        <taxon>Cystobacterineae</taxon>
        <taxon>Archangiaceae</taxon>
        <taxon>Cystobacter</taxon>
    </lineage>
</organism>
<name>S9P7H4_CYSF2</name>
<keyword evidence="2" id="KW-1185">Reference proteome</keyword>
<sequence>MGLKIGGFLKNIGKELGKVTQGLKKFASSPLGNLVMKQGLSFIKEKAGALSNKILEKLGHLKKKGGFGTLLKALEPFAKKHLGQAIDKLCAKGLAFLSGITKQASNSGDLRAIVRQLNLARAQAPAMDSTTEQMARENIFQLIAHRHAELMRQVA</sequence>
<dbReference type="eggNOG" id="ENOG5032NKJ">
    <property type="taxonomic scope" value="Bacteria"/>
</dbReference>
<dbReference type="RefSeq" id="WP_002631626.1">
    <property type="nucleotide sequence ID" value="NZ_ANAH02000026.1"/>
</dbReference>
<comment type="caution">
    <text evidence="1">The sequence shown here is derived from an EMBL/GenBank/DDBJ whole genome shotgun (WGS) entry which is preliminary data.</text>
</comment>
<dbReference type="Proteomes" id="UP000011682">
    <property type="component" value="Unassembled WGS sequence"/>
</dbReference>
<accession>S9P7H4</accession>
<reference evidence="1" key="1">
    <citation type="submission" date="2013-05" db="EMBL/GenBank/DDBJ databases">
        <title>Genome assembly of Cystobacter fuscus DSM 2262.</title>
        <authorList>
            <person name="Sharma G."/>
            <person name="Khatri I."/>
            <person name="Kaur C."/>
            <person name="Mayilraj S."/>
            <person name="Subramanian S."/>
        </authorList>
    </citation>
    <scope>NUCLEOTIDE SEQUENCE [LARGE SCALE GENOMIC DNA]</scope>
    <source>
        <strain evidence="1">DSM 2262</strain>
    </source>
</reference>
<protein>
    <submittedName>
        <fullName evidence="1">Uncharacterized protein</fullName>
    </submittedName>
</protein>